<dbReference type="Proteomes" id="UP000557872">
    <property type="component" value="Unassembled WGS sequence"/>
</dbReference>
<dbReference type="Pfam" id="PF16126">
    <property type="entry name" value="DUF4838"/>
    <property type="match status" value="1"/>
</dbReference>
<feature type="chain" id="PRO_5032454552" evidence="2">
    <location>
        <begin position="22"/>
        <end position="825"/>
    </location>
</feature>
<keyword evidence="4" id="KW-1185">Reference proteome</keyword>
<name>A0A851GQ07_9BACT</name>
<accession>A0A851GQ07</accession>
<evidence type="ECO:0000313" key="3">
    <source>
        <dbReference type="EMBL" id="NWK56234.1"/>
    </source>
</evidence>
<proteinExistence type="predicted"/>
<keyword evidence="1" id="KW-0378">Hydrolase</keyword>
<dbReference type="PANTHER" id="PTHR47406:SF2">
    <property type="entry name" value="ALPHA GLUCURONIDASE N-TERMINAL DOMAIN-CONTAINING PROTEIN"/>
    <property type="match status" value="1"/>
</dbReference>
<dbReference type="InterPro" id="IPR032287">
    <property type="entry name" value="DUF4838"/>
</dbReference>
<comment type="caution">
    <text evidence="3">The sequence shown here is derived from an EMBL/GenBank/DDBJ whole genome shotgun (WGS) entry which is preliminary data.</text>
</comment>
<keyword evidence="2" id="KW-0732">Signal</keyword>
<dbReference type="SUPFAM" id="SSF55545">
    <property type="entry name" value="beta-N-acetylhexosaminidase-like domain"/>
    <property type="match status" value="1"/>
</dbReference>
<dbReference type="AlphaFoldDB" id="A0A851GQ07"/>
<dbReference type="GO" id="GO:0005975">
    <property type="term" value="P:carbohydrate metabolic process"/>
    <property type="evidence" value="ECO:0007669"/>
    <property type="project" value="UniProtKB-ARBA"/>
</dbReference>
<dbReference type="GO" id="GO:0016787">
    <property type="term" value="F:hydrolase activity"/>
    <property type="evidence" value="ECO:0007669"/>
    <property type="project" value="UniProtKB-KW"/>
</dbReference>
<protein>
    <submittedName>
        <fullName evidence="3">DUF4838 domain-containing protein</fullName>
    </submittedName>
</protein>
<dbReference type="InterPro" id="IPR029018">
    <property type="entry name" value="Hex-like_dom2"/>
</dbReference>
<evidence type="ECO:0000256" key="2">
    <source>
        <dbReference type="SAM" id="SignalP"/>
    </source>
</evidence>
<dbReference type="RefSeq" id="WP_178933019.1">
    <property type="nucleotide sequence ID" value="NZ_JACBAZ010000004.1"/>
</dbReference>
<organism evidence="3 4">
    <name type="scientific">Oceaniferula marina</name>
    <dbReference type="NCBI Taxonomy" id="2748318"/>
    <lineage>
        <taxon>Bacteria</taxon>
        <taxon>Pseudomonadati</taxon>
        <taxon>Verrucomicrobiota</taxon>
        <taxon>Verrucomicrobiia</taxon>
        <taxon>Verrucomicrobiales</taxon>
        <taxon>Verrucomicrobiaceae</taxon>
        <taxon>Oceaniferula</taxon>
    </lineage>
</organism>
<gene>
    <name evidence="3" type="ORF">HW115_11480</name>
</gene>
<evidence type="ECO:0000256" key="1">
    <source>
        <dbReference type="ARBA" id="ARBA00022801"/>
    </source>
</evidence>
<reference evidence="3 4" key="1">
    <citation type="submission" date="2020-07" db="EMBL/GenBank/DDBJ databases">
        <title>Roseicoccus Jingziensis gen. nov., sp. nov., isolated from coastal seawater.</title>
        <authorList>
            <person name="Feng X."/>
        </authorList>
    </citation>
    <scope>NUCLEOTIDE SEQUENCE [LARGE SCALE GENOMIC DNA]</scope>
    <source>
        <strain evidence="3 4">N1E253</strain>
    </source>
</reference>
<feature type="signal peptide" evidence="2">
    <location>
        <begin position="1"/>
        <end position="21"/>
    </location>
</feature>
<dbReference type="PANTHER" id="PTHR47406">
    <property type="entry name" value="COAGULATION FACTOR 5/8 TYPE, C-TERMINAL"/>
    <property type="match status" value="1"/>
</dbReference>
<sequence>MNNPFKVTYLLLFLGILPISAEPASKDHDFILVEQGSTDAVIVVDADQQGCPHDAAKQLAAYIRRMSGVSLPIKRVSSKDKETIKKLLTQKLVLLGNSALTRKLGIDSHDIGTDGYRIRVTPKVLAIIGRDNNKVDWSQTSCPVESGTWHGVFALLRELGVRTFFDKEELDVIPRLTTISVPSGDQKNAPYFPFRWAGKGHKSWGYKVGFGGTHDPWPSRHSFGRPQWFSDAYPIVVDGKHVPMNWDKRYMKTHPEWFITDRSGKRRPFIRFNAPGVKEQIIKDASAWYALGQDYYTLIQNDGNIRDTGSYARENIDPSLGYFGYASPLVINPLVDVAHAIEIQHPDKKVTLGAYHNYSRPPRDLHSLPRNTAIMVNRHRLANVIDYCERDNKMLLNEWLALNPAELYLWEYYCYNMVRVNRGNRYTLIPRFLPNTIANDVKWLAETRKKHPNFNGEWLFLEWRRDGMNKWWFFPNAYITARLFWDPTQPVDKLTYDFYAKAFGPAKDQMQAFYELCEKTWTTGFPRQLANNPAPATGNEQIEAAKALGHHFQEMHFTRSDFEQIWDKEVMNQLSAHLEKASQLAKESDCQARVEFVRRGFECFKKGGYAFDSDTLTLTIDEGVVTGIIDKTSDKSYAFQSTAYDISPLVILGIKGQTGLCKPLGMHFDQKRKIIRLTYPGANNAELKLAVMEKPSHIEFEVISLNAKGCEVEFIQWGGFNLTSNMQRIPNNKHAASDGKFMLGILPLDPSTTTGRMPRSGIKRNATWDHGFTLSGKHRYLSAYSKPRSSPKGPSFIGAKIACYGCTPSGFKQLINRIDSSRQDP</sequence>
<dbReference type="Gene3D" id="3.30.379.10">
    <property type="entry name" value="Chitobiase/beta-hexosaminidase domain 2-like"/>
    <property type="match status" value="1"/>
</dbReference>
<evidence type="ECO:0000313" key="4">
    <source>
        <dbReference type="Proteomes" id="UP000557872"/>
    </source>
</evidence>
<dbReference type="EMBL" id="JACBAZ010000004">
    <property type="protein sequence ID" value="NWK56234.1"/>
    <property type="molecule type" value="Genomic_DNA"/>
</dbReference>